<comment type="caution">
    <text evidence="2">The sequence shown here is derived from an EMBL/GenBank/DDBJ whole genome shotgun (WGS) entry which is preliminary data.</text>
</comment>
<protein>
    <recommendedName>
        <fullName evidence="4">DUF4333 domain-containing protein</fullName>
    </recommendedName>
</protein>
<keyword evidence="3" id="KW-1185">Reference proteome</keyword>
<sequence length="112" mass="11675">MQHQRAITALTATIALAVTLSGCTVWASSSASRTVTPDAFERVVVDALADISDATPEVDCGEDDIAIEDGAEVHCDVNTAGYDVVYDSVSTISTDGGDDYHVDVQVADQPKG</sequence>
<feature type="signal peptide" evidence="1">
    <location>
        <begin position="1"/>
        <end position="27"/>
    </location>
</feature>
<feature type="chain" id="PRO_5046427685" description="DUF4333 domain-containing protein" evidence="1">
    <location>
        <begin position="28"/>
        <end position="112"/>
    </location>
</feature>
<evidence type="ECO:0000313" key="3">
    <source>
        <dbReference type="Proteomes" id="UP001519641"/>
    </source>
</evidence>
<proteinExistence type="predicted"/>
<accession>A0ABS5VEU1</accession>
<dbReference type="EMBL" id="JAHEWS010000012">
    <property type="protein sequence ID" value="MBT1588016.1"/>
    <property type="molecule type" value="Genomic_DNA"/>
</dbReference>
<dbReference type="Proteomes" id="UP001519641">
    <property type="component" value="Unassembled WGS sequence"/>
</dbReference>
<name>A0ABS5VEU1_9MICO</name>
<keyword evidence="1" id="KW-0732">Signal</keyword>
<evidence type="ECO:0000256" key="1">
    <source>
        <dbReference type="SAM" id="SignalP"/>
    </source>
</evidence>
<organism evidence="2 3">
    <name type="scientific">Curtobacterium aurantiacum</name>
    <dbReference type="NCBI Taxonomy" id="3236919"/>
    <lineage>
        <taxon>Bacteria</taxon>
        <taxon>Bacillati</taxon>
        <taxon>Actinomycetota</taxon>
        <taxon>Actinomycetes</taxon>
        <taxon>Micrococcales</taxon>
        <taxon>Microbacteriaceae</taxon>
        <taxon>Curtobacterium</taxon>
    </lineage>
</organism>
<gene>
    <name evidence="2" type="ORF">KK097_09345</name>
</gene>
<dbReference type="PROSITE" id="PS51257">
    <property type="entry name" value="PROKAR_LIPOPROTEIN"/>
    <property type="match status" value="1"/>
</dbReference>
<reference evidence="2 3" key="1">
    <citation type="submission" date="2021-05" db="EMBL/GenBank/DDBJ databases">
        <title>Whole genome sequence of Curtobacterium flaccumfaciens pv. flaccumfaciens strain CFBP 8819.</title>
        <authorList>
            <person name="Osdaghi E."/>
            <person name="Taghouti G."/>
            <person name="Portier P."/>
            <person name="Fazliarab A."/>
            <person name="Taghavi S.M."/>
            <person name="Briand M."/>
            <person name="Le-Saux M."/>
            <person name="Jacques M.-A."/>
        </authorList>
    </citation>
    <scope>NUCLEOTIDE SEQUENCE [LARGE SCALE GENOMIC DNA]</scope>
    <source>
        <strain evidence="2 3">CFBP 8819</strain>
    </source>
</reference>
<dbReference type="RefSeq" id="WP_214544454.1">
    <property type="nucleotide sequence ID" value="NZ_JAHEWS010000012.1"/>
</dbReference>
<evidence type="ECO:0000313" key="2">
    <source>
        <dbReference type="EMBL" id="MBT1588016.1"/>
    </source>
</evidence>
<evidence type="ECO:0008006" key="4">
    <source>
        <dbReference type="Google" id="ProtNLM"/>
    </source>
</evidence>